<feature type="compositionally biased region" description="Low complexity" evidence="3">
    <location>
        <begin position="54"/>
        <end position="73"/>
    </location>
</feature>
<keyword evidence="5" id="KW-0378">Hydrolase</keyword>
<feature type="compositionally biased region" description="Low complexity" evidence="3">
    <location>
        <begin position="82"/>
        <end position="116"/>
    </location>
</feature>
<dbReference type="InterPro" id="IPR001394">
    <property type="entry name" value="Peptidase_C19_UCH"/>
</dbReference>
<dbReference type="Gene3D" id="3.90.70.10">
    <property type="entry name" value="Cysteine proteinases"/>
    <property type="match status" value="1"/>
</dbReference>
<feature type="region of interest" description="Disordered" evidence="3">
    <location>
        <begin position="635"/>
        <end position="654"/>
    </location>
</feature>
<dbReference type="PANTHER" id="PTHR21646:SF23">
    <property type="entry name" value="UBIQUITIN CARBOXYL-TERMINAL HYDROLASE USP2"/>
    <property type="match status" value="1"/>
</dbReference>
<dbReference type="SUPFAM" id="SSF54001">
    <property type="entry name" value="Cysteine proteinases"/>
    <property type="match status" value="1"/>
</dbReference>
<evidence type="ECO:0000259" key="4">
    <source>
        <dbReference type="PROSITE" id="PS50235"/>
    </source>
</evidence>
<reference evidence="5" key="1">
    <citation type="submission" date="2018-10" db="EMBL/GenBank/DDBJ databases">
        <title>Transcriptome assembly of Aceria tosichella (Wheat curl mite) Type 2.</title>
        <authorList>
            <person name="Scully E.D."/>
            <person name="Geib S.M."/>
            <person name="Palmer N.A."/>
            <person name="Gupta A.K."/>
            <person name="Sarath G."/>
            <person name="Tatineni S."/>
        </authorList>
    </citation>
    <scope>NUCLEOTIDE SEQUENCE</scope>
    <source>
        <strain evidence="5">LincolnNE</strain>
    </source>
</reference>
<feature type="compositionally biased region" description="Low complexity" evidence="3">
    <location>
        <begin position="322"/>
        <end position="332"/>
    </location>
</feature>
<dbReference type="PROSITE" id="PS00972">
    <property type="entry name" value="USP_1"/>
    <property type="match status" value="1"/>
</dbReference>
<feature type="compositionally biased region" description="Low complexity" evidence="3">
    <location>
        <begin position="146"/>
        <end position="179"/>
    </location>
</feature>
<feature type="domain" description="USP" evidence="4">
    <location>
        <begin position="258"/>
        <end position="631"/>
    </location>
</feature>
<dbReference type="GO" id="GO:0016579">
    <property type="term" value="P:protein deubiquitination"/>
    <property type="evidence" value="ECO:0007669"/>
    <property type="project" value="InterPro"/>
</dbReference>
<accession>A0A6G1SAR4</accession>
<sequence length="654" mass="69284">MPVRSSLCTYSPMMAASGSGAMPGGRSSSSASSKYSSILPTSSPLSYGHYKPLSSASSNYSSPVSSSSSSSTSTLGRYNRLSSAYSPSSYSPSSSSSLSTASTSSSSSSPSSSSLSNGAGAGLYKPLSSTRAGSSWRTDAVGLTCTPSSSRYTSGTSPRYSSSSSTGSLTSTSSSGSSGERFTGSAAAAASTYQPFKSSSSSSSSGLSTSAYSSGSSLSSSSSTSPYSSSRQSRRFSTDHHALTATAAQAALPADAPSGLMNLGNTCYMNASLQALYSIESFRNLLLSSTVRHSDRPLTNELADLFRLMKETSSIGGGSAGRGSATSSPSSSVTHQQPLSPANFKFAFARHQNKFSGFGQQDAQEFLRYLIDGIHEECNAATRRPRRQPARSTSSTTASPKSAHEAWAQYREIVDDSPLVELLVGQLQSTITCCECRNKSHCWDPFWDLSLPLLVRGRGATGNGGSGGSGGSLCSWRSYYSSSSSSPSASSASSRLSDVIEEFTSQEILDSDERPICSQCKRPTKSTKQISLARLPRVLILHLKKFTNDGYKLTSPEIQIDKQLTFNGTSHYQLKACISHHGHSSSSGHYTSHCEYASRWLHFDDGRVRDVTSSFDCGKLDDAYVLFYTQQHQRSRSPVRNTNNNASSISQSKL</sequence>
<comment type="catalytic activity">
    <reaction evidence="1">
        <text>Thiol-dependent hydrolysis of ester, thioester, amide, peptide and isopeptide bonds formed by the C-terminal Gly of ubiquitin (a 76-residue protein attached to proteins as an intracellular targeting signal).</text>
        <dbReference type="EC" id="3.4.19.12"/>
    </reaction>
</comment>
<dbReference type="Pfam" id="PF00443">
    <property type="entry name" value="UCH"/>
    <property type="match status" value="1"/>
</dbReference>
<dbReference type="EMBL" id="GGYP01002717">
    <property type="protein sequence ID" value="MDE47488.1"/>
    <property type="molecule type" value="Transcribed_RNA"/>
</dbReference>
<dbReference type="EC" id="3.4.19.12" evidence="2"/>
<feature type="compositionally biased region" description="Polar residues" evidence="3">
    <location>
        <begin position="127"/>
        <end position="137"/>
    </location>
</feature>
<dbReference type="PROSITE" id="PS50235">
    <property type="entry name" value="USP_3"/>
    <property type="match status" value="1"/>
</dbReference>
<dbReference type="GO" id="GO:0004843">
    <property type="term" value="F:cysteine-type deubiquitinase activity"/>
    <property type="evidence" value="ECO:0007669"/>
    <property type="project" value="UniProtKB-EC"/>
</dbReference>
<feature type="region of interest" description="Disordered" evidence="3">
    <location>
        <begin position="13"/>
        <end position="39"/>
    </location>
</feature>
<dbReference type="InterPro" id="IPR038765">
    <property type="entry name" value="Papain-like_cys_pep_sf"/>
</dbReference>
<gene>
    <name evidence="5" type="primary">USP2</name>
    <name evidence="5" type="ORF">g.16910</name>
</gene>
<feature type="region of interest" description="Disordered" evidence="3">
    <location>
        <begin position="380"/>
        <end position="403"/>
    </location>
</feature>
<evidence type="ECO:0000313" key="5">
    <source>
        <dbReference type="EMBL" id="MDE47488.1"/>
    </source>
</evidence>
<feature type="compositionally biased region" description="Low complexity" evidence="3">
    <location>
        <begin position="13"/>
        <end position="37"/>
    </location>
</feature>
<evidence type="ECO:0000256" key="3">
    <source>
        <dbReference type="SAM" id="MobiDB-lite"/>
    </source>
</evidence>
<protein>
    <recommendedName>
        <fullName evidence="2">ubiquitinyl hydrolase 1</fullName>
        <ecNumber evidence="2">3.4.19.12</ecNumber>
    </recommendedName>
</protein>
<evidence type="ECO:0000256" key="2">
    <source>
        <dbReference type="ARBA" id="ARBA00012759"/>
    </source>
</evidence>
<feature type="compositionally biased region" description="Low complexity" evidence="3">
    <location>
        <begin position="213"/>
        <end position="230"/>
    </location>
</feature>
<dbReference type="InterPro" id="IPR028889">
    <property type="entry name" value="USP"/>
</dbReference>
<name>A0A6G1SAR4_9ACAR</name>
<dbReference type="PANTHER" id="PTHR21646">
    <property type="entry name" value="UBIQUITIN CARBOXYL-TERMINAL HYDROLASE"/>
    <property type="match status" value="1"/>
</dbReference>
<proteinExistence type="predicted"/>
<organism evidence="5">
    <name type="scientific">Aceria tosichella</name>
    <name type="common">wheat curl mite</name>
    <dbReference type="NCBI Taxonomy" id="561515"/>
    <lineage>
        <taxon>Eukaryota</taxon>
        <taxon>Metazoa</taxon>
        <taxon>Ecdysozoa</taxon>
        <taxon>Arthropoda</taxon>
        <taxon>Chelicerata</taxon>
        <taxon>Arachnida</taxon>
        <taxon>Acari</taxon>
        <taxon>Acariformes</taxon>
        <taxon>Trombidiformes</taxon>
        <taxon>Prostigmata</taxon>
        <taxon>Eupodina</taxon>
        <taxon>Eriophyoidea</taxon>
        <taxon>Eriophyidae</taxon>
        <taxon>Eriophyinae</taxon>
        <taxon>Aceriini</taxon>
        <taxon>Aceria</taxon>
    </lineage>
</organism>
<dbReference type="InterPro" id="IPR018200">
    <property type="entry name" value="USP_CS"/>
</dbReference>
<evidence type="ECO:0000256" key="1">
    <source>
        <dbReference type="ARBA" id="ARBA00000707"/>
    </source>
</evidence>
<dbReference type="InterPro" id="IPR050185">
    <property type="entry name" value="Ub_carboxyl-term_hydrolase"/>
</dbReference>
<feature type="compositionally biased region" description="Low complexity" evidence="3">
    <location>
        <begin position="390"/>
        <end position="401"/>
    </location>
</feature>
<dbReference type="AlphaFoldDB" id="A0A6G1SAR4"/>
<feature type="region of interest" description="Disordered" evidence="3">
    <location>
        <begin position="213"/>
        <end position="238"/>
    </location>
</feature>
<feature type="region of interest" description="Disordered" evidence="3">
    <location>
        <begin position="315"/>
        <end position="337"/>
    </location>
</feature>
<feature type="region of interest" description="Disordered" evidence="3">
    <location>
        <begin position="53"/>
        <end position="181"/>
    </location>
</feature>